<dbReference type="CDD" id="cd02440">
    <property type="entry name" value="AdoMet_MTases"/>
    <property type="match status" value="1"/>
</dbReference>
<evidence type="ECO:0000259" key="3">
    <source>
        <dbReference type="Pfam" id="PF13649"/>
    </source>
</evidence>
<dbReference type="EMBL" id="LNYH01000141">
    <property type="protein sequence ID" value="KTD15864.1"/>
    <property type="molecule type" value="Genomic_DNA"/>
</dbReference>
<accession>A0A0W0V6Y4</accession>
<keyword evidence="5" id="KW-1185">Reference proteome</keyword>
<evidence type="ECO:0000313" key="5">
    <source>
        <dbReference type="Proteomes" id="UP000054761"/>
    </source>
</evidence>
<dbReference type="Pfam" id="PF13649">
    <property type="entry name" value="Methyltransf_25"/>
    <property type="match status" value="1"/>
</dbReference>
<dbReference type="GO" id="GO:0032259">
    <property type="term" value="P:methylation"/>
    <property type="evidence" value="ECO:0007669"/>
    <property type="project" value="UniProtKB-KW"/>
</dbReference>
<evidence type="ECO:0000313" key="4">
    <source>
        <dbReference type="EMBL" id="KTD15864.1"/>
    </source>
</evidence>
<dbReference type="SUPFAM" id="SSF53335">
    <property type="entry name" value="S-adenosyl-L-methionine-dependent methyltransferases"/>
    <property type="match status" value="1"/>
</dbReference>
<dbReference type="PATRIC" id="fig|454.4.peg.2459"/>
<dbReference type="InterPro" id="IPR041698">
    <property type="entry name" value="Methyltransf_25"/>
</dbReference>
<dbReference type="InterPro" id="IPR029063">
    <property type="entry name" value="SAM-dependent_MTases_sf"/>
</dbReference>
<name>A0A0W0V6Y4_9GAMM</name>
<dbReference type="AlphaFoldDB" id="A0A0W0V6Y4"/>
<dbReference type="PANTHER" id="PTHR43861:SF1">
    <property type="entry name" value="TRANS-ACONITATE 2-METHYLTRANSFERASE"/>
    <property type="match status" value="1"/>
</dbReference>
<keyword evidence="2 4" id="KW-0808">Transferase</keyword>
<sequence length="258" mass="29661">MSNHKEWPADNYAIGSYIQSTVADQYLSYLDLKPTDNVLDIGCGNGKYSQKILQKIPQGTLLGIDSSENMLKLAENVAERYSNFNLQKDDVNSMDFKETFDYVVSFWCLQWTSDIHQAFENIFLALKPEGKLLTLFPTGDDPFMTTYQEVKASGQFPELKHFHPPVDYSKLKNLGNQIKDIPFTSLTVERHQESILLPSLDVFRKFVNGIGFYQGQIPAERIPLINEAMVNVFEKECQRKYAGEYQFAFSIYFIRGEK</sequence>
<dbReference type="PANTHER" id="PTHR43861">
    <property type="entry name" value="TRANS-ACONITATE 2-METHYLTRANSFERASE-RELATED"/>
    <property type="match status" value="1"/>
</dbReference>
<evidence type="ECO:0000256" key="1">
    <source>
        <dbReference type="ARBA" id="ARBA00022603"/>
    </source>
</evidence>
<dbReference type="Proteomes" id="UP000054761">
    <property type="component" value="Unassembled WGS sequence"/>
</dbReference>
<reference evidence="4 5" key="1">
    <citation type="submission" date="2015-11" db="EMBL/GenBank/DDBJ databases">
        <title>Genomic analysis of 38 Legionella species identifies large and diverse effector repertoires.</title>
        <authorList>
            <person name="Burstein D."/>
            <person name="Amaro F."/>
            <person name="Zusman T."/>
            <person name="Lifshitz Z."/>
            <person name="Cohen O."/>
            <person name="Gilbert J.A."/>
            <person name="Pupko T."/>
            <person name="Shuman H.A."/>
            <person name="Segal G."/>
        </authorList>
    </citation>
    <scope>NUCLEOTIDE SEQUENCE [LARGE SCALE GENOMIC DNA]</scope>
    <source>
        <strain evidence="4 5">Bercovier 4</strain>
    </source>
</reference>
<dbReference type="GO" id="GO:0008168">
    <property type="term" value="F:methyltransferase activity"/>
    <property type="evidence" value="ECO:0007669"/>
    <property type="project" value="UniProtKB-KW"/>
</dbReference>
<organism evidence="4 5">
    <name type="scientific">Legionella israelensis</name>
    <dbReference type="NCBI Taxonomy" id="454"/>
    <lineage>
        <taxon>Bacteria</taxon>
        <taxon>Pseudomonadati</taxon>
        <taxon>Pseudomonadota</taxon>
        <taxon>Gammaproteobacteria</taxon>
        <taxon>Legionellales</taxon>
        <taxon>Legionellaceae</taxon>
        <taxon>Legionella</taxon>
    </lineage>
</organism>
<comment type="caution">
    <text evidence="4">The sequence shown here is derived from an EMBL/GenBank/DDBJ whole genome shotgun (WGS) entry which is preliminary data.</text>
</comment>
<dbReference type="Gene3D" id="3.40.50.150">
    <property type="entry name" value="Vaccinia Virus protein VP39"/>
    <property type="match status" value="1"/>
</dbReference>
<protein>
    <submittedName>
        <fullName evidence="4">Putative methyltransferase</fullName>
    </submittedName>
</protein>
<dbReference type="OrthoDB" id="9760689at2"/>
<evidence type="ECO:0000256" key="2">
    <source>
        <dbReference type="ARBA" id="ARBA00022679"/>
    </source>
</evidence>
<gene>
    <name evidence="4" type="ORF">Lisr_2251</name>
</gene>
<feature type="domain" description="Methyltransferase" evidence="3">
    <location>
        <begin position="38"/>
        <end position="130"/>
    </location>
</feature>
<dbReference type="RefSeq" id="WP_058502549.1">
    <property type="nucleotide sequence ID" value="NZ_CAAAJA010000033.1"/>
</dbReference>
<proteinExistence type="predicted"/>
<keyword evidence="1 4" id="KW-0489">Methyltransferase</keyword>
<dbReference type="STRING" id="454.Lisr_2251"/>